<dbReference type="Proteomes" id="UP001500151">
    <property type="component" value="Unassembled WGS sequence"/>
</dbReference>
<keyword evidence="4" id="KW-1185">Reference proteome</keyword>
<protein>
    <recommendedName>
        <fullName evidence="5">Lipoprotein</fullName>
    </recommendedName>
</protein>
<evidence type="ECO:0000256" key="1">
    <source>
        <dbReference type="SAM" id="MobiDB-lite"/>
    </source>
</evidence>
<feature type="compositionally biased region" description="Low complexity" evidence="1">
    <location>
        <begin position="28"/>
        <end position="47"/>
    </location>
</feature>
<dbReference type="RefSeq" id="WP_425585119.1">
    <property type="nucleotide sequence ID" value="NZ_BAAASJ010000104.1"/>
</dbReference>
<sequence>MTLWTKGAGAAVMLLAVAGCTVDGTGSAGPDEPAGSSASSGSGESAGGAALAAVDSLAVKGRAPRTGYDRDRFGSPWADTDSNGCGTRVISMLRRMTEVFVQLIQGGVACAY</sequence>
<evidence type="ECO:0000313" key="4">
    <source>
        <dbReference type="Proteomes" id="UP001500151"/>
    </source>
</evidence>
<dbReference type="PROSITE" id="PS51257">
    <property type="entry name" value="PROKAR_LIPOPROTEIN"/>
    <property type="match status" value="1"/>
</dbReference>
<comment type="caution">
    <text evidence="3">The sequence shown here is derived from an EMBL/GenBank/DDBJ whole genome shotgun (WGS) entry which is preliminary data.</text>
</comment>
<organism evidence="3 4">
    <name type="scientific">Streptomyces vastus</name>
    <dbReference type="NCBI Taxonomy" id="285451"/>
    <lineage>
        <taxon>Bacteria</taxon>
        <taxon>Bacillati</taxon>
        <taxon>Actinomycetota</taxon>
        <taxon>Actinomycetes</taxon>
        <taxon>Kitasatosporales</taxon>
        <taxon>Streptomycetaceae</taxon>
        <taxon>Streptomyces</taxon>
    </lineage>
</organism>
<reference evidence="3 4" key="1">
    <citation type="journal article" date="2019" name="Int. J. Syst. Evol. Microbiol.">
        <title>The Global Catalogue of Microorganisms (GCM) 10K type strain sequencing project: providing services to taxonomists for standard genome sequencing and annotation.</title>
        <authorList>
            <consortium name="The Broad Institute Genomics Platform"/>
            <consortium name="The Broad Institute Genome Sequencing Center for Infectious Disease"/>
            <person name="Wu L."/>
            <person name="Ma J."/>
        </authorList>
    </citation>
    <scope>NUCLEOTIDE SEQUENCE [LARGE SCALE GENOMIC DNA]</scope>
    <source>
        <strain evidence="3 4">JCM 4524</strain>
    </source>
</reference>
<name>A0ABN3RL73_9ACTN</name>
<accession>A0ABN3RL73</accession>
<gene>
    <name evidence="3" type="ORF">GCM10010307_67600</name>
</gene>
<keyword evidence="2" id="KW-0732">Signal</keyword>
<feature type="region of interest" description="Disordered" evidence="1">
    <location>
        <begin position="26"/>
        <end position="47"/>
    </location>
</feature>
<evidence type="ECO:0000313" key="3">
    <source>
        <dbReference type="EMBL" id="GAA2654968.1"/>
    </source>
</evidence>
<evidence type="ECO:0000256" key="2">
    <source>
        <dbReference type="SAM" id="SignalP"/>
    </source>
</evidence>
<proteinExistence type="predicted"/>
<evidence type="ECO:0008006" key="5">
    <source>
        <dbReference type="Google" id="ProtNLM"/>
    </source>
</evidence>
<feature type="chain" id="PRO_5047119834" description="Lipoprotein" evidence="2">
    <location>
        <begin position="19"/>
        <end position="112"/>
    </location>
</feature>
<feature type="signal peptide" evidence="2">
    <location>
        <begin position="1"/>
        <end position="18"/>
    </location>
</feature>
<dbReference type="EMBL" id="BAAASJ010000104">
    <property type="protein sequence ID" value="GAA2654968.1"/>
    <property type="molecule type" value="Genomic_DNA"/>
</dbReference>